<dbReference type="PANTHER" id="PTHR43775:SF51">
    <property type="entry name" value="INACTIVE PHENOLPHTHIOCEROL SYNTHESIS POLYKETIDE SYNTHASE TYPE I PKS1-RELATED"/>
    <property type="match status" value="1"/>
</dbReference>
<dbReference type="InterPro" id="IPR001227">
    <property type="entry name" value="Ac_transferase_dom_sf"/>
</dbReference>
<dbReference type="PANTHER" id="PTHR43775">
    <property type="entry name" value="FATTY ACID SYNTHASE"/>
    <property type="match status" value="1"/>
</dbReference>
<proteinExistence type="predicted"/>
<keyword evidence="3" id="KW-0808">Transferase</keyword>
<dbReference type="CDD" id="cd08956">
    <property type="entry name" value="KR_3_FAS_SDR_x"/>
    <property type="match status" value="2"/>
</dbReference>
<feature type="domain" description="Ketosynthase family 3 (KS3)" evidence="9">
    <location>
        <begin position="1429"/>
        <end position="1856"/>
    </location>
</feature>
<name>A0ABX2FKB9_9PSEU</name>
<evidence type="ECO:0000259" key="9">
    <source>
        <dbReference type="PROSITE" id="PS52004"/>
    </source>
</evidence>
<dbReference type="SUPFAM" id="SSF47336">
    <property type="entry name" value="ACP-like"/>
    <property type="match status" value="2"/>
</dbReference>
<evidence type="ECO:0000256" key="2">
    <source>
        <dbReference type="ARBA" id="ARBA00022553"/>
    </source>
</evidence>
<dbReference type="PROSITE" id="PS00012">
    <property type="entry name" value="PHOSPHOPANTETHEINE"/>
    <property type="match status" value="1"/>
</dbReference>
<feature type="active site" description="Proton donor; for dehydratase activity" evidence="6">
    <location>
        <position position="782"/>
    </location>
</feature>
<dbReference type="SUPFAM" id="SSF51735">
    <property type="entry name" value="NAD(P)-binding Rossmann-fold domains"/>
    <property type="match status" value="5"/>
</dbReference>
<keyword evidence="1" id="KW-0596">Phosphopantetheine</keyword>
<evidence type="ECO:0000256" key="4">
    <source>
        <dbReference type="ARBA" id="ARBA00023268"/>
    </source>
</evidence>
<dbReference type="SMART" id="SM00829">
    <property type="entry name" value="PKS_ER"/>
    <property type="match status" value="1"/>
</dbReference>
<dbReference type="Pfam" id="PF21089">
    <property type="entry name" value="PKS_DH_N"/>
    <property type="match status" value="2"/>
</dbReference>
<evidence type="ECO:0000256" key="7">
    <source>
        <dbReference type="SAM" id="Coils"/>
    </source>
</evidence>
<dbReference type="Pfam" id="PF22953">
    <property type="entry name" value="SpnB_Rossmann"/>
    <property type="match status" value="2"/>
</dbReference>
<dbReference type="Pfam" id="PF00698">
    <property type="entry name" value="Acyl_transf_1"/>
    <property type="match status" value="2"/>
</dbReference>
<evidence type="ECO:0000256" key="1">
    <source>
        <dbReference type="ARBA" id="ARBA00022450"/>
    </source>
</evidence>
<keyword evidence="2" id="KW-0597">Phosphoprotein</keyword>
<feature type="active site" description="Proton acceptor; for dehydratase activity" evidence="6">
    <location>
        <position position="2357"/>
    </location>
</feature>
<dbReference type="InterPro" id="IPR011032">
    <property type="entry name" value="GroES-like_sf"/>
</dbReference>
<dbReference type="CDD" id="cd00833">
    <property type="entry name" value="PKS"/>
    <property type="match status" value="2"/>
</dbReference>
<dbReference type="InterPro" id="IPR055123">
    <property type="entry name" value="SpnB-like_Rossmann"/>
</dbReference>
<sequence length="3566" mass="372715">MGDPIEAQALLATYGQDREIPLWLGSVKSNIGHTQAASGLAGVIKMVMAMRHGVLPRTLHVDEPSSHVDWSSGAVGLLTRSREWPRTGRPRRAGVSSFGISGTNAHVILEQGPPEPDKSEADSPARLRVLPYPVSAKTADSMRAQAGRIWGHVSNDPALAPADLAYSLATTRAGLAHRGVVLASGREELLSGLGALAAGRDHPLVVADVAGEGKLAFLFTGQGAQRLGMGRALYGSFPAFTAAFDELCDRLDGLLDRPLREVIWAEPGSADAALLDRTEFTQPALFALEVALFRLLETWGISPDLVAGHSIGELAAAHVAGILTMHDATGLVAARGRLMQALPAGGAMMSVRAAEREVRALLAEAQGPVGIAAVNGPAAVTIAGAADDVTELGRRLAELGHKTTPLNVSHAFHSPLLDGMLGEYGRVAAQMTYAAPRLAIISNVTGALAAPGEMSTPDYWTRQARAAVRFGDGVRALRAAGVSTFLELGPDGVLTALGDACCADDADPPSFIPALRKEHDEPSALISAVARLHARGAGVNWSAVFDGSGATHIDLPTYPFERKRYWLTGTTDPASLSGSGLTAADHPMLGAVVELAGSDRHLVTGRLSLDAHPWLADHSARGSALLCGAAFAEFALWAGHRLGCGELAELTLEEPLLLTEAGAVALQLSVGAPDDTGRRPLTVYSRDEDRADEPWRRHAAGVLAATAPVQPDDLRDWPPPGAQPVPAAGLYDRMAGGELSYGPAFRGLRAVWRRGDELFADVRLPAEAGGTTGFGLHPALLDAALHAVWFGAEHDERPLVPFSWSDVSLSATGADALRVRLAPAGRDAVSVLLADSDGEPVASVGSLAFRPISTDQLETARTGENNALWRVRWQKTSVAPQQTGMRWAVVGDDGPLLPGCPVYPDVASLGQAVDAGQAVPDAVLARLPRQTDESPSAAEVRSVVGDVLGLLQTWLADERLRTSRLVLVSAGAVLAQSGDTLTSLAQASAGGLVRSAQTENPGRIVLVDLDDSAASSRALPSALATGEPVVALRDGIAYAPRLDRVRPSEPSEPVFEGQGSVLVTGASGRLGRAVARHLVREHGVRHLVLVSRHGNVADLVAEIAESGASATVAACDVADREGLADVLANVPAAHPLTGVVHTAGVLDDGVLTALGPDRVEAVLRPKVDGAVHLHELTRGMGLSAFVLFSSAAGVFGSGGQAGYAAANSFLDALARHRREHGLPATAIAWGPWAGEGMAGGLTDVARTRIRRSGLLPVSEAEGLALLDRSLRSGEPAPVPVPLDFAQLRAQAGSGELPWLLRALLPMPKRAAGRRHPGDEPLRRRLAGLAAADRDRLLVRLVTTAASEVLGHSEPGAIGAAQPFAEAGFDSLTAVELRNRLAAETGLGLPATLVFDHPSPVEVASHLHALLAEDVVPLDGPGTSAAPATDEPIAVIGLACRFPGGVRSPEELWELVAEGRDAISPMPADRGWRLGELYDPEPGNPGTSYVREGGFLHDAAEFDPGFFGISPREALAMDPQQRILLETSWEAFEHAGIDPHSARGSRTGVFTGLMYHDYAVNAGSAADGAGEGHFGTGVSASVASGRIAYTLGLHGPALTIDTACSSSLVAVHLAGQALRDGSCDLALAGGVTVMSTPAAFVELSRQRGLAADGRCKPFADAADGTAWGEGAGLLLLERLSDARRHGHPILAVIRGSAVNSDGASNGLTAPNGLAQQRVIRQALANAGLGPWEIDAVEAHGTGTALGDPIEAQALLATYGRDRSGGKPLLLGSVKSNIGHTQAAAGAAALIKVIMAMRHGELPRTLHIDRPSGEVDWSAGSVELLMDNQPWPSGGRPRRAGVSSFGISGTNAHVIVEEPGPEATAPGGAGVLAGPAHAWILSATDTAALRRQAVRLLSYVDGRPELAVADVGRSLAARARLAERAVVIGTDRSGLLDGLAALVEDTPTQATVVTGRAREDARVAFVFPGQGAQWTGMATELLASSPVFRASIEQCAAALEPYLDWSLLDLLEGGPDAPPLDRVDVVQPALFAVGVALAALWRACGVQPAVVIGHSQGEIVAAHVCGALSLTDAAKVVALRSKAIGAVLAGRGGMVSVPLPVADVTGLLRRWASALSVASINGPRTTVVSGDAAAIDELLAHGEAEGIRMRRIPVDYASHSEHVADLEERLADLLRDIEPMTSEVPFVSTVTGGVLPTAALDARYWYRNLQQTVEFDRAVSVVREQGIEVFLEVSPHPVLVPAVHERADESGGGVLAVGTLRRGDGGSRRVLTSLAQLYVHGVPVDWHTVLPGSPVELPAYAFQRQRFWLEGREFGGDMSAAGLEDAVHPWLGAAVTLADDEVLLTGRLSTSAHPWLLDHAVAGTVLLPGTAFVELAIRAGDQAGCPHLEELTLHEPVFLSAEDDQGVPIQVRVDAPDKDGRRVVRVHSRQKRGSWTLHASGVLSPQSLSAPSDLVAWPVRGSDEADVSTGYEALAAAGYHYGPAFQGLRRVWRGAGEVFAEIRLPDEQRMVAGKYGIHPALLDAALHAAGYLYDGESDGELRLPFAWTGVSLHAAGATAARVRLALRGAGELHVTLADETGMPIMTVRSLVTRPVSAANLASALPVAAHGDSLFHLDWTPARVPSVVSSDALRAIAVLGDDPYGAFRSEATYADLDAVDRAISAVDTFGTLVVFHPPGEAPATDSVQPVHTAARTTLALLQSWLSDERFADIRLVFVTLGAVDGGAHDITDLPSAAVWGLVSTAQNEHPGRFALIDLDGHPDSLTALPAVLTLPDPRLRIRRGAVTVPRMARLASHDVLQPPGAAPWRLAGKGDGTIEGLELVPCPEVLRPLAAGQVRIAVRAVGMNFRDVLVVLGMYPGSRRQGIGSDVAGVVTEVGEGVTGLAAGDRVMGIGTDAFGPVTVTDHRLLVRIPDDWSFAQAATVPVAGATAYYGLHDLAEVSRGDAVLIHAAAGGVGTIAVQLARHLGADVFGTASPGKWGALHRNGLDEAHVASSRDHEFERRFLAATGGRGMDVVLDCLAGDFVDAGLRLLPRGGRFLEMGKTDIRDPAEVARQHPGVEYQAYDLMEAGPDRIQQVLRALVELYQRGTLQPLPITTWDIRHAREAFRALGQARVVGKVVLTIPGDPVPSGGTVLITGGTGALGALVARHLVTVHGARHLLLTSRRGTESKGAPELAAELESLGARVTVAACDVADRAALRRTIAAIPADHPLTTVVHAAGVLSDGVVESLTPERLERVLRPKVDGAVNLHDLTANLPLATFVLFSSLAGMTGGPGQGNYAAANCVLDALARHRRANGLPATSLAWGFWAEQGEMTGGADAGRLARGGVLPLPDEDGLALFDLACRSDLPVVVPARLDLAAFGAMGDAVPPLWAGLAPAAGRPVLRPGEDVVPVSRPEFRDQIATLSTTEQNRLVLDLVRSNAASVLGHRGADEIEPDRAFTDLGFDSLIAVEFRNRLGTATGLRLPVTMVFEHPTPYRLAEHLLAELVPEPVSELRLALADLGDLAKRLLSLAPGEDGRDEVTASLRVLLSEWTGADDVGGAGGDDLAAATDDDLFQVIDKGFGLS</sequence>
<dbReference type="PROSITE" id="PS50075">
    <property type="entry name" value="CARRIER"/>
    <property type="match status" value="2"/>
</dbReference>
<dbReference type="InterPro" id="IPR049552">
    <property type="entry name" value="PKS_DH_N"/>
</dbReference>
<protein>
    <submittedName>
        <fullName evidence="11">Modular polyketide synthase</fullName>
    </submittedName>
</protein>
<dbReference type="InterPro" id="IPR020807">
    <property type="entry name" value="PKS_DH"/>
</dbReference>
<dbReference type="InterPro" id="IPR009081">
    <property type="entry name" value="PP-bd_ACP"/>
</dbReference>
<organism evidence="11 12">
    <name type="scientific">Kibdelosporangium persicum</name>
    <dbReference type="NCBI Taxonomy" id="2698649"/>
    <lineage>
        <taxon>Bacteria</taxon>
        <taxon>Bacillati</taxon>
        <taxon>Actinomycetota</taxon>
        <taxon>Actinomycetes</taxon>
        <taxon>Pseudonocardiales</taxon>
        <taxon>Pseudonocardiaceae</taxon>
        <taxon>Kibdelosporangium</taxon>
    </lineage>
</organism>
<dbReference type="Gene3D" id="3.30.70.3290">
    <property type="match status" value="2"/>
</dbReference>
<dbReference type="CDD" id="cd05195">
    <property type="entry name" value="enoyl_red"/>
    <property type="match status" value="1"/>
</dbReference>
<dbReference type="SUPFAM" id="SSF52151">
    <property type="entry name" value="FabD/lysophospholipase-like"/>
    <property type="match status" value="2"/>
</dbReference>
<dbReference type="InterPro" id="IPR014030">
    <property type="entry name" value="Ketoacyl_synth_N"/>
</dbReference>
<keyword evidence="12" id="KW-1185">Reference proteome</keyword>
<dbReference type="Gene3D" id="3.90.180.10">
    <property type="entry name" value="Medium-chain alcohol dehydrogenases, catalytic domain"/>
    <property type="match status" value="1"/>
</dbReference>
<feature type="domain" description="Carrier" evidence="8">
    <location>
        <begin position="1335"/>
        <end position="1410"/>
    </location>
</feature>
<dbReference type="InterPro" id="IPR050091">
    <property type="entry name" value="PKS_NRPS_Biosynth_Enz"/>
</dbReference>
<dbReference type="InterPro" id="IPR013968">
    <property type="entry name" value="PKS_KR"/>
</dbReference>
<dbReference type="Gene3D" id="1.10.1200.10">
    <property type="entry name" value="ACP-like"/>
    <property type="match status" value="2"/>
</dbReference>
<evidence type="ECO:0000313" key="11">
    <source>
        <dbReference type="EMBL" id="NRN71270.1"/>
    </source>
</evidence>
<evidence type="ECO:0000256" key="6">
    <source>
        <dbReference type="PROSITE-ProRule" id="PRU01363"/>
    </source>
</evidence>
<dbReference type="SMART" id="SM00825">
    <property type="entry name" value="PKS_KS"/>
    <property type="match status" value="1"/>
</dbReference>
<dbReference type="Gene3D" id="3.40.366.10">
    <property type="entry name" value="Malonyl-Coenzyme A Acyl Carrier Protein, domain 2"/>
    <property type="match status" value="2"/>
</dbReference>
<dbReference type="SUPFAM" id="SSF50129">
    <property type="entry name" value="GroES-like"/>
    <property type="match status" value="1"/>
</dbReference>
<dbReference type="InterPro" id="IPR002364">
    <property type="entry name" value="Quin_OxRdtase/zeta-crystal_CS"/>
</dbReference>
<dbReference type="PROSITE" id="PS00606">
    <property type="entry name" value="KS3_1"/>
    <property type="match status" value="1"/>
</dbReference>
<dbReference type="Pfam" id="PF08659">
    <property type="entry name" value="KR"/>
    <property type="match status" value="2"/>
</dbReference>
<feature type="active site" description="Proton donor; for dehydratase activity" evidence="6">
    <location>
        <position position="2521"/>
    </location>
</feature>
<dbReference type="Gene3D" id="3.40.47.10">
    <property type="match status" value="2"/>
</dbReference>
<evidence type="ECO:0000259" key="10">
    <source>
        <dbReference type="PROSITE" id="PS52019"/>
    </source>
</evidence>
<dbReference type="InterPro" id="IPR006162">
    <property type="entry name" value="Ppantetheine_attach_site"/>
</dbReference>
<feature type="active site" description="Proton acceptor; for dehydratase activity" evidence="6">
    <location>
        <position position="618"/>
    </location>
</feature>
<feature type="domain" description="PKS/mFAS DH" evidence="10">
    <location>
        <begin position="2326"/>
        <end position="2599"/>
    </location>
</feature>
<feature type="region of interest" description="C-terminal hotdog fold" evidence="6">
    <location>
        <begin position="2460"/>
        <end position="2599"/>
    </location>
</feature>
<dbReference type="SMART" id="SM00826">
    <property type="entry name" value="PKS_DH"/>
    <property type="match status" value="2"/>
</dbReference>
<dbReference type="Pfam" id="PF02801">
    <property type="entry name" value="Ketoacyl-synt_C"/>
    <property type="match status" value="2"/>
</dbReference>
<dbReference type="InterPro" id="IPR049551">
    <property type="entry name" value="PKS_DH_C"/>
</dbReference>
<keyword evidence="4" id="KW-0511">Multifunctional enzyme</keyword>
<dbReference type="SUPFAM" id="SSF53901">
    <property type="entry name" value="Thiolase-like"/>
    <property type="match status" value="2"/>
</dbReference>
<dbReference type="InterPro" id="IPR013154">
    <property type="entry name" value="ADH-like_N"/>
</dbReference>
<dbReference type="SMART" id="SM00822">
    <property type="entry name" value="PKS_KR"/>
    <property type="match status" value="2"/>
</dbReference>
<feature type="region of interest" description="C-terminal hotdog fold" evidence="6">
    <location>
        <begin position="722"/>
        <end position="858"/>
    </location>
</feature>
<dbReference type="SMART" id="SM00827">
    <property type="entry name" value="PKS_AT"/>
    <property type="match status" value="2"/>
</dbReference>
<dbReference type="Pfam" id="PF00109">
    <property type="entry name" value="ketoacyl-synt"/>
    <property type="match status" value="1"/>
</dbReference>
<dbReference type="Pfam" id="PF14765">
    <property type="entry name" value="PS-DH"/>
    <property type="match status" value="2"/>
</dbReference>
<feature type="domain" description="PKS/mFAS DH" evidence="10">
    <location>
        <begin position="586"/>
        <end position="858"/>
    </location>
</feature>
<dbReference type="InterPro" id="IPR016039">
    <property type="entry name" value="Thiolase-like"/>
</dbReference>
<accession>A0ABX2FKB9</accession>
<dbReference type="Gene3D" id="3.40.50.720">
    <property type="entry name" value="NAD(P)-binding Rossmann-like Domain"/>
    <property type="match status" value="2"/>
</dbReference>
<dbReference type="InterPro" id="IPR016036">
    <property type="entry name" value="Malonyl_transacylase_ACP-bd"/>
</dbReference>
<gene>
    <name evidence="11" type="ORF">GC106_85450</name>
</gene>
<dbReference type="InterPro" id="IPR014043">
    <property type="entry name" value="Acyl_transferase_dom"/>
</dbReference>
<dbReference type="Proteomes" id="UP000763557">
    <property type="component" value="Unassembled WGS sequence"/>
</dbReference>
<dbReference type="InterPro" id="IPR020841">
    <property type="entry name" value="PKS_Beta-ketoAc_synthase_dom"/>
</dbReference>
<dbReference type="InterPro" id="IPR014031">
    <property type="entry name" value="Ketoacyl_synth_C"/>
</dbReference>
<feature type="coiled-coil region" evidence="7">
    <location>
        <begin position="2154"/>
        <end position="2181"/>
    </location>
</feature>
<keyword evidence="7" id="KW-0175">Coiled coil</keyword>
<dbReference type="Pfam" id="PF00550">
    <property type="entry name" value="PP-binding"/>
    <property type="match status" value="2"/>
</dbReference>
<dbReference type="PROSITE" id="PS01162">
    <property type="entry name" value="QOR_ZETA_CRYSTAL"/>
    <property type="match status" value="1"/>
</dbReference>
<feature type="region of interest" description="N-terminal hotdog fold" evidence="6">
    <location>
        <begin position="586"/>
        <end position="710"/>
    </location>
</feature>
<dbReference type="EMBL" id="JAAATY010000057">
    <property type="protein sequence ID" value="NRN71270.1"/>
    <property type="molecule type" value="Genomic_DNA"/>
</dbReference>
<dbReference type="Pfam" id="PF08240">
    <property type="entry name" value="ADH_N"/>
    <property type="match status" value="1"/>
</dbReference>
<evidence type="ECO:0000256" key="5">
    <source>
        <dbReference type="ARBA" id="ARBA00023315"/>
    </source>
</evidence>
<dbReference type="InterPro" id="IPR036736">
    <property type="entry name" value="ACP-like_sf"/>
</dbReference>
<dbReference type="InterPro" id="IPR016035">
    <property type="entry name" value="Acyl_Trfase/lysoPLipase"/>
</dbReference>
<dbReference type="InterPro" id="IPR049900">
    <property type="entry name" value="PKS_mFAS_DH"/>
</dbReference>
<dbReference type="Gene3D" id="3.10.129.110">
    <property type="entry name" value="Polyketide synthase dehydratase"/>
    <property type="match status" value="2"/>
</dbReference>
<dbReference type="PROSITE" id="PS52019">
    <property type="entry name" value="PKS_MFAS_DH"/>
    <property type="match status" value="2"/>
</dbReference>
<dbReference type="InterPro" id="IPR032821">
    <property type="entry name" value="PKS_assoc"/>
</dbReference>
<dbReference type="SMART" id="SM01294">
    <property type="entry name" value="PKS_PP_betabranch"/>
    <property type="match status" value="2"/>
</dbReference>
<dbReference type="SMART" id="SM00823">
    <property type="entry name" value="PKS_PP"/>
    <property type="match status" value="2"/>
</dbReference>
<dbReference type="InterPro" id="IPR018201">
    <property type="entry name" value="Ketoacyl_synth_AS"/>
</dbReference>
<feature type="region of interest" description="N-terminal hotdog fold" evidence="6">
    <location>
        <begin position="2326"/>
        <end position="2448"/>
    </location>
</feature>
<dbReference type="InterPro" id="IPR057326">
    <property type="entry name" value="KR_dom"/>
</dbReference>
<evidence type="ECO:0000313" key="12">
    <source>
        <dbReference type="Proteomes" id="UP000763557"/>
    </source>
</evidence>
<dbReference type="Pfam" id="PF13602">
    <property type="entry name" value="ADH_zinc_N_2"/>
    <property type="match status" value="1"/>
</dbReference>
<dbReference type="InterPro" id="IPR020843">
    <property type="entry name" value="ER"/>
</dbReference>
<feature type="domain" description="Carrier" evidence="8">
    <location>
        <begin position="3412"/>
        <end position="3487"/>
    </location>
</feature>
<dbReference type="Pfam" id="PF16197">
    <property type="entry name" value="KAsynt_C_assoc"/>
    <property type="match status" value="2"/>
</dbReference>
<dbReference type="PROSITE" id="PS52004">
    <property type="entry name" value="KS3_2"/>
    <property type="match status" value="2"/>
</dbReference>
<dbReference type="InterPro" id="IPR036291">
    <property type="entry name" value="NAD(P)-bd_dom_sf"/>
</dbReference>
<keyword evidence="5" id="KW-0012">Acyltransferase</keyword>
<dbReference type="InterPro" id="IPR042104">
    <property type="entry name" value="PKS_dehydratase_sf"/>
</dbReference>
<comment type="caution">
    <text evidence="11">The sequence shown here is derived from an EMBL/GenBank/DDBJ whole genome shotgun (WGS) entry which is preliminary data.</text>
</comment>
<reference evidence="11 12" key="1">
    <citation type="submission" date="2020-01" db="EMBL/GenBank/DDBJ databases">
        <title>Kibdelosporangium persica a novel Actinomycetes from a hot desert in Iran.</title>
        <authorList>
            <person name="Safaei N."/>
            <person name="Zaburannyi N."/>
            <person name="Mueller R."/>
            <person name="Wink J."/>
        </authorList>
    </citation>
    <scope>NUCLEOTIDE SEQUENCE [LARGE SCALE GENOMIC DNA]</scope>
    <source>
        <strain evidence="11 12">4NS15</strain>
    </source>
</reference>
<feature type="domain" description="Ketosynthase family 3 (KS3)" evidence="9">
    <location>
        <begin position="1"/>
        <end position="111"/>
    </location>
</feature>
<dbReference type="SUPFAM" id="SSF55048">
    <property type="entry name" value="Probable ACP-binding domain of malonyl-CoA ACP transacylase"/>
    <property type="match status" value="2"/>
</dbReference>
<evidence type="ECO:0000256" key="3">
    <source>
        <dbReference type="ARBA" id="ARBA00022679"/>
    </source>
</evidence>
<evidence type="ECO:0000259" key="8">
    <source>
        <dbReference type="PROSITE" id="PS50075"/>
    </source>
</evidence>
<dbReference type="InterPro" id="IPR020806">
    <property type="entry name" value="PKS_PP-bd"/>
</dbReference>
<dbReference type="Gene3D" id="3.40.50.11460">
    <property type="match status" value="1"/>
</dbReference>